<feature type="transmembrane region" description="Helical" evidence="7">
    <location>
        <begin position="218"/>
        <end position="239"/>
    </location>
</feature>
<feature type="domain" description="EamA" evidence="8">
    <location>
        <begin position="191"/>
        <end position="326"/>
    </location>
</feature>
<dbReference type="PANTHER" id="PTHR32322">
    <property type="entry name" value="INNER MEMBRANE TRANSPORTER"/>
    <property type="match status" value="1"/>
</dbReference>
<evidence type="ECO:0000313" key="10">
    <source>
        <dbReference type="Proteomes" id="UP000731907"/>
    </source>
</evidence>
<organism evidence="9 10">
    <name type="scientific">Paragemmobacter amnigenus</name>
    <dbReference type="NCBI Taxonomy" id="2852097"/>
    <lineage>
        <taxon>Bacteria</taxon>
        <taxon>Pseudomonadati</taxon>
        <taxon>Pseudomonadota</taxon>
        <taxon>Alphaproteobacteria</taxon>
        <taxon>Rhodobacterales</taxon>
        <taxon>Paracoccaceae</taxon>
        <taxon>Paragemmobacter</taxon>
    </lineage>
</organism>
<gene>
    <name evidence="9" type="ORF">GU927_004545</name>
</gene>
<reference evidence="9 10" key="1">
    <citation type="submission" date="2021-06" db="EMBL/GenBank/DDBJ databases">
        <title>Rhodobacteraceae bacterium strain HSP-20.</title>
        <authorList>
            <person name="Chen W.-M."/>
        </authorList>
    </citation>
    <scope>NUCLEOTIDE SEQUENCE [LARGE SCALE GENOMIC DNA]</scope>
    <source>
        <strain evidence="9 10">HSP-20</strain>
    </source>
</reference>
<evidence type="ECO:0000256" key="3">
    <source>
        <dbReference type="ARBA" id="ARBA00022692"/>
    </source>
</evidence>
<dbReference type="PANTHER" id="PTHR32322:SF18">
    <property type="entry name" value="S-ADENOSYLMETHIONINE_S-ADENOSYLHOMOCYSTEINE TRANSPORTER"/>
    <property type="match status" value="1"/>
</dbReference>
<feature type="transmembrane region" description="Helical" evidence="7">
    <location>
        <begin position="46"/>
        <end position="66"/>
    </location>
</feature>
<dbReference type="InterPro" id="IPR000620">
    <property type="entry name" value="EamA_dom"/>
</dbReference>
<comment type="caution">
    <text evidence="9">The sequence shown here is derived from an EMBL/GenBank/DDBJ whole genome shotgun (WGS) entry which is preliminary data.</text>
</comment>
<comment type="subcellular location">
    <subcellularLocation>
        <location evidence="1">Cell membrane</location>
        <topology evidence="1">Multi-pass membrane protein</topology>
    </subcellularLocation>
</comment>
<feature type="transmembrane region" description="Helical" evidence="7">
    <location>
        <begin position="251"/>
        <end position="272"/>
    </location>
</feature>
<feature type="transmembrane region" description="Helical" evidence="7">
    <location>
        <begin position="157"/>
        <end position="176"/>
    </location>
</feature>
<evidence type="ECO:0000256" key="1">
    <source>
        <dbReference type="ARBA" id="ARBA00004651"/>
    </source>
</evidence>
<keyword evidence="2" id="KW-1003">Cell membrane</keyword>
<evidence type="ECO:0000256" key="6">
    <source>
        <dbReference type="SAM" id="MobiDB-lite"/>
    </source>
</evidence>
<dbReference type="Proteomes" id="UP000731907">
    <property type="component" value="Unassembled WGS sequence"/>
</dbReference>
<feature type="transmembrane region" description="Helical" evidence="7">
    <location>
        <begin position="309"/>
        <end position="326"/>
    </location>
</feature>
<feature type="transmembrane region" description="Helical" evidence="7">
    <location>
        <begin position="188"/>
        <end position="206"/>
    </location>
</feature>
<protein>
    <submittedName>
        <fullName evidence="9">DMT family transporter</fullName>
    </submittedName>
</protein>
<keyword evidence="10" id="KW-1185">Reference proteome</keyword>
<dbReference type="InterPro" id="IPR037185">
    <property type="entry name" value="EmrE-like"/>
</dbReference>
<evidence type="ECO:0000313" key="9">
    <source>
        <dbReference type="EMBL" id="MBU9697113.1"/>
    </source>
</evidence>
<feature type="transmembrane region" description="Helical" evidence="7">
    <location>
        <begin position="105"/>
        <end position="125"/>
    </location>
</feature>
<keyword evidence="5 7" id="KW-0472">Membrane</keyword>
<feature type="region of interest" description="Disordered" evidence="6">
    <location>
        <begin position="1"/>
        <end position="27"/>
    </location>
</feature>
<keyword evidence="4 7" id="KW-1133">Transmembrane helix</keyword>
<evidence type="ECO:0000256" key="2">
    <source>
        <dbReference type="ARBA" id="ARBA00022475"/>
    </source>
</evidence>
<feature type="compositionally biased region" description="Basic and acidic residues" evidence="6">
    <location>
        <begin position="1"/>
        <end position="10"/>
    </location>
</feature>
<evidence type="ECO:0000256" key="4">
    <source>
        <dbReference type="ARBA" id="ARBA00022989"/>
    </source>
</evidence>
<dbReference type="EMBL" id="JAAATX020000003">
    <property type="protein sequence ID" value="MBU9697113.1"/>
    <property type="molecule type" value="Genomic_DNA"/>
</dbReference>
<proteinExistence type="predicted"/>
<keyword evidence="3 7" id="KW-0812">Transmembrane</keyword>
<evidence type="ECO:0000256" key="5">
    <source>
        <dbReference type="ARBA" id="ARBA00023136"/>
    </source>
</evidence>
<feature type="transmembrane region" description="Helical" evidence="7">
    <location>
        <begin position="284"/>
        <end position="303"/>
    </location>
</feature>
<evidence type="ECO:0000259" key="8">
    <source>
        <dbReference type="Pfam" id="PF00892"/>
    </source>
</evidence>
<dbReference type="InterPro" id="IPR050638">
    <property type="entry name" value="AA-Vitamin_Transporters"/>
</dbReference>
<evidence type="ECO:0000256" key="7">
    <source>
        <dbReference type="SAM" id="Phobius"/>
    </source>
</evidence>
<feature type="transmembrane region" description="Helical" evidence="7">
    <location>
        <begin position="72"/>
        <end position="93"/>
    </location>
</feature>
<feature type="transmembrane region" description="Helical" evidence="7">
    <location>
        <begin position="131"/>
        <end position="150"/>
    </location>
</feature>
<feature type="domain" description="EamA" evidence="8">
    <location>
        <begin position="44"/>
        <end position="175"/>
    </location>
</feature>
<sequence length="330" mass="34642">MGRAALDRHPCRPAPHPQGAGLPVGAERGRPRLVPVTLTAPQRGHAAMLAFSALVAGSFSLGAMAAPLIDPLALTVLRFLLAGALVGTAAFATTGIRRSALAAPWRYLILGALLATYFVLMFEGLKTAEPVSAAAVFTLTPLMAAGFGWLTLRQRLTARMGIALAIGAAGALWVIFRADLGKLLALHIGYGEVVYFAGCVAHALYAPLVRKLNRGEPAVVFTFGMMVAGWLLLALLGAPATLATDWPALPAIVWITLVYTAVFASAATFVLLQYATLRLPAAKVMAYTYLVPSWVILWEIALGKGTPPALVLVGVALSVTALALLLKDED</sequence>
<dbReference type="Pfam" id="PF00892">
    <property type="entry name" value="EamA"/>
    <property type="match status" value="2"/>
</dbReference>
<accession>A0ABS6J0K3</accession>
<name>A0ABS6J0K3_9RHOB</name>
<dbReference type="SUPFAM" id="SSF103481">
    <property type="entry name" value="Multidrug resistance efflux transporter EmrE"/>
    <property type="match status" value="2"/>
</dbReference>